<name>A0ACB9EE50_9ASTR</name>
<protein>
    <submittedName>
        <fullName evidence="1">Uncharacterized protein</fullName>
    </submittedName>
</protein>
<evidence type="ECO:0000313" key="2">
    <source>
        <dbReference type="Proteomes" id="UP001056120"/>
    </source>
</evidence>
<dbReference type="Proteomes" id="UP001056120">
    <property type="component" value="Linkage Group LG18"/>
</dbReference>
<sequence>MEGGSEKVNNKSGTGDVNEALKKCLEENKGDDGKCKPKIEALKSFPKKKKTPPPPLRLRSGSLTDV</sequence>
<keyword evidence="2" id="KW-1185">Reference proteome</keyword>
<evidence type="ECO:0000313" key="1">
    <source>
        <dbReference type="EMBL" id="KAI3756873.1"/>
    </source>
</evidence>
<comment type="caution">
    <text evidence="1">The sequence shown here is derived from an EMBL/GenBank/DDBJ whole genome shotgun (WGS) entry which is preliminary data.</text>
</comment>
<accession>A0ACB9EE50</accession>
<gene>
    <name evidence="1" type="ORF">L1987_56697</name>
</gene>
<reference evidence="1 2" key="2">
    <citation type="journal article" date="2022" name="Mol. Ecol. Resour.">
        <title>The genomes of chicory, endive, great burdock and yacon provide insights into Asteraceae paleo-polyploidization history and plant inulin production.</title>
        <authorList>
            <person name="Fan W."/>
            <person name="Wang S."/>
            <person name="Wang H."/>
            <person name="Wang A."/>
            <person name="Jiang F."/>
            <person name="Liu H."/>
            <person name="Zhao H."/>
            <person name="Xu D."/>
            <person name="Zhang Y."/>
        </authorList>
    </citation>
    <scope>NUCLEOTIDE SEQUENCE [LARGE SCALE GENOMIC DNA]</scope>
    <source>
        <strain evidence="2">cv. Yunnan</strain>
        <tissue evidence="1">Leaves</tissue>
    </source>
</reference>
<organism evidence="1 2">
    <name type="scientific">Smallanthus sonchifolius</name>
    <dbReference type="NCBI Taxonomy" id="185202"/>
    <lineage>
        <taxon>Eukaryota</taxon>
        <taxon>Viridiplantae</taxon>
        <taxon>Streptophyta</taxon>
        <taxon>Embryophyta</taxon>
        <taxon>Tracheophyta</taxon>
        <taxon>Spermatophyta</taxon>
        <taxon>Magnoliopsida</taxon>
        <taxon>eudicotyledons</taxon>
        <taxon>Gunneridae</taxon>
        <taxon>Pentapetalae</taxon>
        <taxon>asterids</taxon>
        <taxon>campanulids</taxon>
        <taxon>Asterales</taxon>
        <taxon>Asteraceae</taxon>
        <taxon>Asteroideae</taxon>
        <taxon>Heliantheae alliance</taxon>
        <taxon>Millerieae</taxon>
        <taxon>Smallanthus</taxon>
    </lineage>
</organism>
<proteinExistence type="predicted"/>
<reference evidence="2" key="1">
    <citation type="journal article" date="2022" name="Mol. Ecol. Resour.">
        <title>The genomes of chicory, endive, great burdock and yacon provide insights into Asteraceae palaeo-polyploidization history and plant inulin production.</title>
        <authorList>
            <person name="Fan W."/>
            <person name="Wang S."/>
            <person name="Wang H."/>
            <person name="Wang A."/>
            <person name="Jiang F."/>
            <person name="Liu H."/>
            <person name="Zhao H."/>
            <person name="Xu D."/>
            <person name="Zhang Y."/>
        </authorList>
    </citation>
    <scope>NUCLEOTIDE SEQUENCE [LARGE SCALE GENOMIC DNA]</scope>
    <source>
        <strain evidence="2">cv. Yunnan</strain>
    </source>
</reference>
<dbReference type="EMBL" id="CM042035">
    <property type="protein sequence ID" value="KAI3756873.1"/>
    <property type="molecule type" value="Genomic_DNA"/>
</dbReference>